<keyword evidence="1" id="KW-1133">Transmembrane helix</keyword>
<feature type="transmembrane region" description="Helical" evidence="1">
    <location>
        <begin position="32"/>
        <end position="53"/>
    </location>
</feature>
<proteinExistence type="predicted"/>
<accession>A0ABT1YQC0</accession>
<evidence type="ECO:0000313" key="2">
    <source>
        <dbReference type="EMBL" id="MCR8635372.1"/>
    </source>
</evidence>
<dbReference type="RefSeq" id="WP_258216920.1">
    <property type="nucleotide sequence ID" value="NZ_JANQBD010000027.1"/>
</dbReference>
<evidence type="ECO:0000313" key="3">
    <source>
        <dbReference type="Proteomes" id="UP001300012"/>
    </source>
</evidence>
<organism evidence="2 3">
    <name type="scientific">Paenibacillus radicis</name>
    <name type="common">ex Xue et al. 2023</name>
    <dbReference type="NCBI Taxonomy" id="2972489"/>
    <lineage>
        <taxon>Bacteria</taxon>
        <taxon>Bacillati</taxon>
        <taxon>Bacillota</taxon>
        <taxon>Bacilli</taxon>
        <taxon>Bacillales</taxon>
        <taxon>Paenibacillaceae</taxon>
        <taxon>Paenibacillus</taxon>
    </lineage>
</organism>
<sequence>MMPLINIWGLGSTFGNISKLIKRYDERISRNIKYLIPFLYLTFFGLNNVNKWIQRQDAGSNEPLLIVGTLFEIAFALVLILMAVNINRGMLLVSSFNKDKMNMKVEPRLIKTIQSYMRAFNSISTIKSLLTEQFIKDMYVSSHYGIDNELTTDEMFKIIEMKNKGKAELTLYTIDDYDVIDDETFEVCISREFAGGYKDKIRYILKKYGASWKFDRIIRF</sequence>
<protein>
    <recommendedName>
        <fullName evidence="4">DUF4760 domain-containing protein</fullName>
    </recommendedName>
</protein>
<feature type="transmembrane region" description="Helical" evidence="1">
    <location>
        <begin position="65"/>
        <end position="86"/>
    </location>
</feature>
<evidence type="ECO:0000256" key="1">
    <source>
        <dbReference type="SAM" id="Phobius"/>
    </source>
</evidence>
<dbReference type="Proteomes" id="UP001300012">
    <property type="component" value="Unassembled WGS sequence"/>
</dbReference>
<keyword evidence="1" id="KW-0812">Transmembrane</keyword>
<reference evidence="2 3" key="1">
    <citation type="submission" date="2022-08" db="EMBL/GenBank/DDBJ databases">
        <title>Paenibacillus endoradicis sp. nov., Paenibacillus radicibacter sp. nov and Paenibacillus pararadicis sp. nov., three cold-adapted plant growth-promoting bacteria isolated from root of Larix gmelinii in Great Khingan.</title>
        <authorList>
            <person name="Xue H."/>
        </authorList>
    </citation>
    <scope>NUCLEOTIDE SEQUENCE [LARGE SCALE GENOMIC DNA]</scope>
    <source>
        <strain evidence="2 3">N5-1-1-5</strain>
    </source>
</reference>
<evidence type="ECO:0008006" key="4">
    <source>
        <dbReference type="Google" id="ProtNLM"/>
    </source>
</evidence>
<keyword evidence="1" id="KW-0472">Membrane</keyword>
<dbReference type="EMBL" id="JANQBD010000027">
    <property type="protein sequence ID" value="MCR8635372.1"/>
    <property type="molecule type" value="Genomic_DNA"/>
</dbReference>
<keyword evidence="3" id="KW-1185">Reference proteome</keyword>
<comment type="caution">
    <text evidence="2">The sequence shown here is derived from an EMBL/GenBank/DDBJ whole genome shotgun (WGS) entry which is preliminary data.</text>
</comment>
<name>A0ABT1YQC0_9BACL</name>
<gene>
    <name evidence="2" type="ORF">NV381_29635</name>
</gene>